<sequence>MCNALLRFIATPLFSRQNLNRVQIAASKDSINFADVPVL</sequence>
<organism evidence="1 2">
    <name type="scientific">Coleofasciculus chthonoplastes PCC 7420</name>
    <dbReference type="NCBI Taxonomy" id="118168"/>
    <lineage>
        <taxon>Bacteria</taxon>
        <taxon>Bacillati</taxon>
        <taxon>Cyanobacteriota</taxon>
        <taxon>Cyanophyceae</taxon>
        <taxon>Coleofasciculales</taxon>
        <taxon>Coleofasciculaceae</taxon>
        <taxon>Coleofasciculus</taxon>
    </lineage>
</organism>
<reference evidence="1 2" key="1">
    <citation type="submission" date="2008-07" db="EMBL/GenBank/DDBJ databases">
        <authorList>
            <person name="Tandeau de Marsac N."/>
            <person name="Ferriera S."/>
            <person name="Johnson J."/>
            <person name="Kravitz S."/>
            <person name="Beeson K."/>
            <person name="Sutton G."/>
            <person name="Rogers Y.-H."/>
            <person name="Friedman R."/>
            <person name="Frazier M."/>
            <person name="Venter J.C."/>
        </authorList>
    </citation>
    <scope>NUCLEOTIDE SEQUENCE [LARGE SCALE GENOMIC DNA]</scope>
    <source>
        <strain evidence="1 2">PCC 7420</strain>
    </source>
</reference>
<dbReference type="HOGENOM" id="CLU_3307893_0_0_3"/>
<evidence type="ECO:0000313" key="1">
    <source>
        <dbReference type="EMBL" id="EDX71971.1"/>
    </source>
</evidence>
<accession>B4W1P0</accession>
<dbReference type="Proteomes" id="UP000003835">
    <property type="component" value="Unassembled WGS sequence"/>
</dbReference>
<evidence type="ECO:0000313" key="2">
    <source>
        <dbReference type="Proteomes" id="UP000003835"/>
    </source>
</evidence>
<proteinExistence type="predicted"/>
<keyword evidence="2" id="KW-1185">Reference proteome</keyword>
<gene>
    <name evidence="1" type="ORF">MC7420_5115</name>
</gene>
<name>B4W1P0_9CYAN</name>
<dbReference type="AlphaFoldDB" id="B4W1P0"/>
<protein>
    <submittedName>
        <fullName evidence="1">Uncharacterized protein</fullName>
    </submittedName>
</protein>
<dbReference type="EMBL" id="DS989868">
    <property type="protein sequence ID" value="EDX71971.1"/>
    <property type="molecule type" value="Genomic_DNA"/>
</dbReference>
<dbReference type="STRING" id="118168.MC7420_5115"/>